<dbReference type="OrthoDB" id="78957at2759"/>
<feature type="compositionally biased region" description="Polar residues" evidence="1">
    <location>
        <begin position="94"/>
        <end position="107"/>
    </location>
</feature>
<proteinExistence type="predicted"/>
<comment type="caution">
    <text evidence="2">The sequence shown here is derived from an EMBL/GenBank/DDBJ whole genome shotgun (WGS) entry which is preliminary data.</text>
</comment>
<evidence type="ECO:0000256" key="1">
    <source>
        <dbReference type="SAM" id="MobiDB-lite"/>
    </source>
</evidence>
<evidence type="ECO:0000313" key="2">
    <source>
        <dbReference type="EMBL" id="TMW69712.1"/>
    </source>
</evidence>
<dbReference type="Proteomes" id="UP000794436">
    <property type="component" value="Unassembled WGS sequence"/>
</dbReference>
<accession>A0A8K1CTL9</accession>
<name>A0A8K1CTL9_PYTOL</name>
<gene>
    <name evidence="2" type="ORF">Poli38472_001868</name>
</gene>
<reference evidence="2" key="1">
    <citation type="submission" date="2019-03" db="EMBL/GenBank/DDBJ databases">
        <title>Long read genome sequence of the mycoparasitic Pythium oligandrum ATCC 38472 isolated from sugarbeet rhizosphere.</title>
        <authorList>
            <person name="Gaulin E."/>
        </authorList>
    </citation>
    <scope>NUCLEOTIDE SEQUENCE</scope>
    <source>
        <strain evidence="2">ATCC 38472_TT</strain>
    </source>
</reference>
<protein>
    <submittedName>
        <fullName evidence="2">Uncharacterized protein</fullName>
    </submittedName>
</protein>
<dbReference type="AlphaFoldDB" id="A0A8K1CTL9"/>
<dbReference type="EMBL" id="SPLM01000001">
    <property type="protein sequence ID" value="TMW69712.1"/>
    <property type="molecule type" value="Genomic_DNA"/>
</dbReference>
<keyword evidence="3" id="KW-1185">Reference proteome</keyword>
<sequence length="185" mass="20720">MASPTNMTTPMYPADIEQLLLWQASQIPNFLTSPRSADGVIDEEFRCGYSSKRCDNIRTFKKGGGLHRFCEFHRCRANKNQWRVDHKRRLMRSQLKNASAGNRTPSKPATEGPVPVKQEVAPAKTVTADPTTTFEEPAPLSASDIEMLLAILFDEDNMDAQISSLVKIEPAKTRPSIELKKECIV</sequence>
<feature type="region of interest" description="Disordered" evidence="1">
    <location>
        <begin position="94"/>
        <end position="115"/>
    </location>
</feature>
<evidence type="ECO:0000313" key="3">
    <source>
        <dbReference type="Proteomes" id="UP000794436"/>
    </source>
</evidence>
<organism evidence="2 3">
    <name type="scientific">Pythium oligandrum</name>
    <name type="common">Mycoparasitic fungus</name>
    <dbReference type="NCBI Taxonomy" id="41045"/>
    <lineage>
        <taxon>Eukaryota</taxon>
        <taxon>Sar</taxon>
        <taxon>Stramenopiles</taxon>
        <taxon>Oomycota</taxon>
        <taxon>Peronosporomycetes</taxon>
        <taxon>Pythiales</taxon>
        <taxon>Pythiaceae</taxon>
        <taxon>Pythium</taxon>
    </lineage>
</organism>